<name>A0ABP4H3T6_9ACTN</name>
<feature type="domain" description="SnoaL-like" evidence="1">
    <location>
        <begin position="12"/>
        <end position="113"/>
    </location>
</feature>
<dbReference type="Gene3D" id="3.10.450.50">
    <property type="match status" value="1"/>
</dbReference>
<reference evidence="3" key="1">
    <citation type="journal article" date="2019" name="Int. J. Syst. Evol. Microbiol.">
        <title>The Global Catalogue of Microorganisms (GCM) 10K type strain sequencing project: providing services to taxonomists for standard genome sequencing and annotation.</title>
        <authorList>
            <consortium name="The Broad Institute Genomics Platform"/>
            <consortium name="The Broad Institute Genome Sequencing Center for Infectious Disease"/>
            <person name="Wu L."/>
            <person name="Ma J."/>
        </authorList>
    </citation>
    <scope>NUCLEOTIDE SEQUENCE [LARGE SCALE GENOMIC DNA]</scope>
    <source>
        <strain evidence="3">JCM 11448</strain>
    </source>
</reference>
<dbReference type="Proteomes" id="UP001500282">
    <property type="component" value="Unassembled WGS sequence"/>
</dbReference>
<dbReference type="InterPro" id="IPR032710">
    <property type="entry name" value="NTF2-like_dom_sf"/>
</dbReference>
<dbReference type="SUPFAM" id="SSF54427">
    <property type="entry name" value="NTF2-like"/>
    <property type="match status" value="1"/>
</dbReference>
<sequence>MSQQESKNHSVVAGMYADLERGDVEGVITTLSHDVSWVIPPGLPYGGTYTGREAVGGVFSTYGKVWEDLTVAPDKIVAAGDLVIALGHYEARGRETGKAMRARFAHVWRLEDGVPVTFETIADTHTMVAAMT</sequence>
<accession>A0ABP4H3T6</accession>
<keyword evidence="3" id="KW-1185">Reference proteome</keyword>
<protein>
    <submittedName>
        <fullName evidence="2">Nuclear transport factor 2 family protein</fullName>
    </submittedName>
</protein>
<gene>
    <name evidence="2" type="ORF">GCM10009579_00060</name>
</gene>
<dbReference type="PANTHER" id="PTHR41252:SF1">
    <property type="entry name" value="BLR2505 PROTEIN"/>
    <property type="match status" value="1"/>
</dbReference>
<evidence type="ECO:0000259" key="1">
    <source>
        <dbReference type="Pfam" id="PF12680"/>
    </source>
</evidence>
<evidence type="ECO:0000313" key="3">
    <source>
        <dbReference type="Proteomes" id="UP001500282"/>
    </source>
</evidence>
<proteinExistence type="predicted"/>
<evidence type="ECO:0000313" key="2">
    <source>
        <dbReference type="EMBL" id="GAA1246532.1"/>
    </source>
</evidence>
<dbReference type="InterPro" id="IPR037401">
    <property type="entry name" value="SnoaL-like"/>
</dbReference>
<comment type="caution">
    <text evidence="2">The sequence shown here is derived from an EMBL/GenBank/DDBJ whole genome shotgun (WGS) entry which is preliminary data.</text>
</comment>
<dbReference type="EMBL" id="BAAAIH010000001">
    <property type="protein sequence ID" value="GAA1246532.1"/>
    <property type="molecule type" value="Genomic_DNA"/>
</dbReference>
<dbReference type="PANTHER" id="PTHR41252">
    <property type="entry name" value="BLR2505 PROTEIN"/>
    <property type="match status" value="1"/>
</dbReference>
<dbReference type="Pfam" id="PF12680">
    <property type="entry name" value="SnoaL_2"/>
    <property type="match status" value="1"/>
</dbReference>
<organism evidence="2 3">
    <name type="scientific">Streptomyces javensis</name>
    <dbReference type="NCBI Taxonomy" id="114698"/>
    <lineage>
        <taxon>Bacteria</taxon>
        <taxon>Bacillati</taxon>
        <taxon>Actinomycetota</taxon>
        <taxon>Actinomycetes</taxon>
        <taxon>Kitasatosporales</taxon>
        <taxon>Streptomycetaceae</taxon>
        <taxon>Streptomyces</taxon>
        <taxon>Streptomyces violaceusniger group</taxon>
    </lineage>
</organism>